<dbReference type="AlphaFoldDB" id="A0A174EZI5"/>
<feature type="domain" description="Glycosyltransferase subfamily 4-like N-terminal" evidence="3">
    <location>
        <begin position="17"/>
        <end position="170"/>
    </location>
</feature>
<reference evidence="4 5" key="1">
    <citation type="submission" date="2015-09" db="EMBL/GenBank/DDBJ databases">
        <authorList>
            <consortium name="Pathogen Informatics"/>
        </authorList>
    </citation>
    <scope>NUCLEOTIDE SEQUENCE [LARGE SCALE GENOMIC DNA]</scope>
    <source>
        <strain evidence="4 5">2789STDY5834856</strain>
    </source>
</reference>
<dbReference type="InterPro" id="IPR028098">
    <property type="entry name" value="Glyco_trans_4-like_N"/>
</dbReference>
<dbReference type="OrthoDB" id="9797829at2"/>
<dbReference type="PANTHER" id="PTHR46401">
    <property type="entry name" value="GLYCOSYLTRANSFERASE WBBK-RELATED"/>
    <property type="match status" value="1"/>
</dbReference>
<protein>
    <submittedName>
        <fullName evidence="4">Glycosyltransferase</fullName>
        <ecNumber evidence="4">2.4.1.246</ecNumber>
    </submittedName>
</protein>
<evidence type="ECO:0000313" key="5">
    <source>
        <dbReference type="Proteomes" id="UP000095594"/>
    </source>
</evidence>
<keyword evidence="4" id="KW-0328">Glycosyltransferase</keyword>
<accession>A0A174EZI5</accession>
<evidence type="ECO:0000256" key="1">
    <source>
        <dbReference type="ARBA" id="ARBA00022679"/>
    </source>
</evidence>
<dbReference type="PANTHER" id="PTHR46401:SF2">
    <property type="entry name" value="GLYCOSYLTRANSFERASE WBBK-RELATED"/>
    <property type="match status" value="1"/>
</dbReference>
<dbReference type="InterPro" id="IPR001296">
    <property type="entry name" value="Glyco_trans_1"/>
</dbReference>
<dbReference type="EMBL" id="CYZX01000009">
    <property type="protein sequence ID" value="CUO42697.1"/>
    <property type="molecule type" value="Genomic_DNA"/>
</dbReference>
<dbReference type="Pfam" id="PF13439">
    <property type="entry name" value="Glyco_transf_4"/>
    <property type="match status" value="1"/>
</dbReference>
<dbReference type="Pfam" id="PF00534">
    <property type="entry name" value="Glycos_transf_1"/>
    <property type="match status" value="1"/>
</dbReference>
<dbReference type="RefSeq" id="WP_055265316.1">
    <property type="nucleotide sequence ID" value="NZ_CABIXQ010000009.1"/>
</dbReference>
<organism evidence="4 5">
    <name type="scientific">Clostridium disporicum</name>
    <dbReference type="NCBI Taxonomy" id="84024"/>
    <lineage>
        <taxon>Bacteria</taxon>
        <taxon>Bacillati</taxon>
        <taxon>Bacillota</taxon>
        <taxon>Clostridia</taxon>
        <taxon>Eubacteriales</taxon>
        <taxon>Clostridiaceae</taxon>
        <taxon>Clostridium</taxon>
    </lineage>
</organism>
<evidence type="ECO:0000259" key="2">
    <source>
        <dbReference type="Pfam" id="PF00534"/>
    </source>
</evidence>
<evidence type="ECO:0000313" key="4">
    <source>
        <dbReference type="EMBL" id="CUO42697.1"/>
    </source>
</evidence>
<evidence type="ECO:0000259" key="3">
    <source>
        <dbReference type="Pfam" id="PF13439"/>
    </source>
</evidence>
<gene>
    <name evidence="4" type="primary">mfpsA_1</name>
    <name evidence="4" type="ORF">ERS852471_01543</name>
</gene>
<dbReference type="CDD" id="cd03809">
    <property type="entry name" value="GT4_MtfB-like"/>
    <property type="match status" value="1"/>
</dbReference>
<dbReference type="EC" id="2.4.1.246" evidence="4"/>
<feature type="domain" description="Glycosyl transferase family 1" evidence="2">
    <location>
        <begin position="186"/>
        <end position="308"/>
    </location>
</feature>
<dbReference type="Gene3D" id="3.40.50.2000">
    <property type="entry name" value="Glycogen Phosphorylase B"/>
    <property type="match status" value="2"/>
</dbReference>
<dbReference type="Proteomes" id="UP000095594">
    <property type="component" value="Unassembled WGS sequence"/>
</dbReference>
<name>A0A174EZI5_9CLOT</name>
<keyword evidence="1 4" id="KW-0808">Transferase</keyword>
<dbReference type="GO" id="GO:0103011">
    <property type="term" value="F:mannosylfructose-phosphate synthase activity"/>
    <property type="evidence" value="ECO:0007669"/>
    <property type="project" value="UniProtKB-EC"/>
</dbReference>
<sequence>MQNLYINGTMLDERPTGLGVYIKNIVLELKKKNIKFKLFCPIEIEGVEVIKTTEKVKTSYKKKGGLYRFLWTQFLMPFKVNKNDIVYHPFQYLSLLTRAKQIITIHDFIPLYYPNVAKHQYYYYKFIMPLLLKKADKIICISENTKNDIIKFYNIDNNKIIRIYNGYDEELFNTKNIDENILEKYNLDKEYFISVGAGYSHKNIETALLAFKNILKDNNCDYVIVGKESEYIKKLKEKVEELGIHNNVKFVGYVADKDLPTLYNKAIAFIYPTLYEGFGLPILEAMACETLVLTSDNSSLPEVYGKSAIDFNALDVEGIEKAMRISINRRDIREEYIVLSKKQLEKFNWEKTAGDIIKVFNELKK</sequence>
<dbReference type="SUPFAM" id="SSF53756">
    <property type="entry name" value="UDP-Glycosyltransferase/glycogen phosphorylase"/>
    <property type="match status" value="1"/>
</dbReference>
<proteinExistence type="predicted"/>